<dbReference type="PANTHER" id="PTHR23522:SF10">
    <property type="entry name" value="3-PHENYLPROPIONIC ACID TRANSPORTER-RELATED"/>
    <property type="match status" value="1"/>
</dbReference>
<keyword evidence="2" id="KW-0813">Transport</keyword>
<dbReference type="GO" id="GO:0005886">
    <property type="term" value="C:plasma membrane"/>
    <property type="evidence" value="ECO:0007669"/>
    <property type="project" value="UniProtKB-SubCell"/>
</dbReference>
<evidence type="ECO:0000256" key="7">
    <source>
        <dbReference type="ARBA" id="ARBA00023136"/>
    </source>
</evidence>
<evidence type="ECO:0000256" key="8">
    <source>
        <dbReference type="SAM" id="Phobius"/>
    </source>
</evidence>
<feature type="transmembrane region" description="Helical" evidence="8">
    <location>
        <begin position="369"/>
        <end position="391"/>
    </location>
</feature>
<organism evidence="10 11">
    <name type="scientific">Blautia faecicola</name>
    <dbReference type="NCBI Taxonomy" id="2509240"/>
    <lineage>
        <taxon>Bacteria</taxon>
        <taxon>Bacillati</taxon>
        <taxon>Bacillota</taxon>
        <taxon>Clostridia</taxon>
        <taxon>Lachnospirales</taxon>
        <taxon>Lachnospiraceae</taxon>
        <taxon>Blautia</taxon>
    </lineage>
</organism>
<evidence type="ECO:0000259" key="9">
    <source>
        <dbReference type="PROSITE" id="PS50850"/>
    </source>
</evidence>
<evidence type="ECO:0000256" key="3">
    <source>
        <dbReference type="ARBA" id="ARBA00022475"/>
    </source>
</evidence>
<dbReference type="SUPFAM" id="SSF103473">
    <property type="entry name" value="MFS general substrate transporter"/>
    <property type="match status" value="1"/>
</dbReference>
<keyword evidence="4" id="KW-0997">Cell inner membrane</keyword>
<dbReference type="PANTHER" id="PTHR23522">
    <property type="entry name" value="BLL5896 PROTEIN"/>
    <property type="match status" value="1"/>
</dbReference>
<feature type="transmembrane region" description="Helical" evidence="8">
    <location>
        <begin position="12"/>
        <end position="36"/>
    </location>
</feature>
<feature type="transmembrane region" description="Helical" evidence="8">
    <location>
        <begin position="42"/>
        <end position="63"/>
    </location>
</feature>
<feature type="transmembrane region" description="Helical" evidence="8">
    <location>
        <begin position="96"/>
        <end position="118"/>
    </location>
</feature>
<reference evidence="10 11" key="1">
    <citation type="submission" date="2019-01" db="EMBL/GenBank/DDBJ databases">
        <title>Blautia sp. nov. KGMB01111 isolated human feces.</title>
        <authorList>
            <person name="Park J.-E."/>
            <person name="Kim J.-S."/>
            <person name="Park S.-H."/>
        </authorList>
    </citation>
    <scope>NUCLEOTIDE SEQUENCE [LARGE SCALE GENOMIC DNA]</scope>
    <source>
        <strain evidence="10 11">KGMB01111</strain>
    </source>
</reference>
<protein>
    <submittedName>
        <fullName evidence="10">MFS transporter</fullName>
    </submittedName>
</protein>
<feature type="transmembrane region" description="Helical" evidence="8">
    <location>
        <begin position="162"/>
        <end position="185"/>
    </location>
</feature>
<dbReference type="EMBL" id="SDKC01000001">
    <property type="protein sequence ID" value="RXS75458.1"/>
    <property type="molecule type" value="Genomic_DNA"/>
</dbReference>
<evidence type="ECO:0000313" key="10">
    <source>
        <dbReference type="EMBL" id="RXS75458.1"/>
    </source>
</evidence>
<dbReference type="Gene3D" id="1.20.1250.20">
    <property type="entry name" value="MFS general substrate transporter like domains"/>
    <property type="match status" value="2"/>
</dbReference>
<proteinExistence type="predicted"/>
<keyword evidence="7 8" id="KW-0472">Membrane</keyword>
<feature type="transmembrane region" description="Helical" evidence="8">
    <location>
        <begin position="306"/>
        <end position="329"/>
    </location>
</feature>
<dbReference type="AlphaFoldDB" id="A0A4Q1RIK9"/>
<keyword evidence="3" id="KW-1003">Cell membrane</keyword>
<feature type="transmembrane region" description="Helical" evidence="8">
    <location>
        <begin position="341"/>
        <end position="363"/>
    </location>
</feature>
<feature type="transmembrane region" description="Helical" evidence="8">
    <location>
        <begin position="130"/>
        <end position="156"/>
    </location>
</feature>
<dbReference type="PROSITE" id="PS50850">
    <property type="entry name" value="MFS"/>
    <property type="match status" value="1"/>
</dbReference>
<dbReference type="RefSeq" id="WP_129257912.1">
    <property type="nucleotide sequence ID" value="NZ_SDKC01000001.1"/>
</dbReference>
<evidence type="ECO:0000256" key="6">
    <source>
        <dbReference type="ARBA" id="ARBA00022989"/>
    </source>
</evidence>
<feature type="transmembrane region" description="Helical" evidence="8">
    <location>
        <begin position="70"/>
        <end position="90"/>
    </location>
</feature>
<feature type="transmembrane region" description="Helical" evidence="8">
    <location>
        <begin position="283"/>
        <end position="300"/>
    </location>
</feature>
<comment type="subcellular location">
    <subcellularLocation>
        <location evidence="1">Cell inner membrane</location>
        <topology evidence="1">Multi-pass membrane protein</topology>
    </subcellularLocation>
</comment>
<keyword evidence="6 8" id="KW-1133">Transmembrane helix</keyword>
<dbReference type="GO" id="GO:0030395">
    <property type="term" value="F:lactose binding"/>
    <property type="evidence" value="ECO:0007669"/>
    <property type="project" value="TreeGrafter"/>
</dbReference>
<dbReference type="InterPro" id="IPR024989">
    <property type="entry name" value="MFS_assoc_dom"/>
</dbReference>
<gene>
    <name evidence="10" type="ORF">ETP43_09680</name>
</gene>
<evidence type="ECO:0000256" key="5">
    <source>
        <dbReference type="ARBA" id="ARBA00022692"/>
    </source>
</evidence>
<keyword evidence="5 8" id="KW-0812">Transmembrane</keyword>
<name>A0A4Q1RIK9_9FIRM</name>
<evidence type="ECO:0000256" key="2">
    <source>
        <dbReference type="ARBA" id="ARBA00022448"/>
    </source>
</evidence>
<dbReference type="Pfam" id="PF12832">
    <property type="entry name" value="MFS_1_like"/>
    <property type="match status" value="1"/>
</dbReference>
<dbReference type="OrthoDB" id="1653456at2"/>
<feature type="domain" description="Major facilitator superfamily (MFS) profile" evidence="9">
    <location>
        <begin position="217"/>
        <end position="396"/>
    </location>
</feature>
<evidence type="ECO:0000256" key="1">
    <source>
        <dbReference type="ARBA" id="ARBA00004429"/>
    </source>
</evidence>
<feature type="transmembrane region" description="Helical" evidence="8">
    <location>
        <begin position="218"/>
        <end position="240"/>
    </location>
</feature>
<comment type="caution">
    <text evidence="10">The sequence shown here is derived from an EMBL/GenBank/DDBJ whole genome shotgun (WGS) entry which is preliminary data.</text>
</comment>
<dbReference type="InterPro" id="IPR020846">
    <property type="entry name" value="MFS_dom"/>
</dbReference>
<evidence type="ECO:0000313" key="11">
    <source>
        <dbReference type="Proteomes" id="UP000290106"/>
    </source>
</evidence>
<dbReference type="InterPro" id="IPR036259">
    <property type="entry name" value="MFS_trans_sf"/>
</dbReference>
<accession>A0A4Q1RIK9</accession>
<dbReference type="Proteomes" id="UP000290106">
    <property type="component" value="Unassembled WGS sequence"/>
</dbReference>
<keyword evidence="11" id="KW-1185">Reference proteome</keyword>
<sequence>MNSKKLTAQCAVLQGSYWVAVCAINGFATVFLLHIGLKSSQIGVVLALGNILGVILQPFVAAAADRAKRVTLQQMTAGMAIAIILLLILMQCMSKMVPGIVLSFLIINMLLQVVQPLINSISLYYVNHGIYVDFGIGRGVGSASYAVAASFLGILIGRYYGLAIMAVGCLSFAVMFVTLISMPVVKNPNESKKEEQKNTANRQRGGGILEFACRYRNYMLVLLGMILIYVESTYVNNYLINIVVSLGGDIKRMGTLLTVSAMSELPTMLLFSRLVGKWDSRKLIRFAAVMFSVKALGYLVCGSISFLYVVQMLQMLSFALCLPSAVYYVNETMAVEDRVKGQSLLIASSTMGGVFGSLSGGVLVDFAGIKAMLATGLGLSIIGTAIVCIFVSRKDN</sequence>
<dbReference type="GO" id="GO:0015528">
    <property type="term" value="F:lactose:proton symporter activity"/>
    <property type="evidence" value="ECO:0007669"/>
    <property type="project" value="TreeGrafter"/>
</dbReference>
<evidence type="ECO:0000256" key="4">
    <source>
        <dbReference type="ARBA" id="ARBA00022519"/>
    </source>
</evidence>